<protein>
    <recommendedName>
        <fullName evidence="3">Schwannomin interacting protein 1 C-terminal domain-containing protein</fullName>
    </recommendedName>
</protein>
<evidence type="ECO:0000313" key="4">
    <source>
        <dbReference type="EMBL" id="MFH4981714.1"/>
    </source>
</evidence>
<dbReference type="AlphaFoldDB" id="A0ABD6EU54"/>
<evidence type="ECO:0000256" key="2">
    <source>
        <dbReference type="SAM" id="MobiDB-lite"/>
    </source>
</evidence>
<reference evidence="4 5" key="1">
    <citation type="submission" date="2024-08" db="EMBL/GenBank/DDBJ databases">
        <title>Gnathostoma spinigerum genome.</title>
        <authorList>
            <person name="Gonzalez-Bertolin B."/>
            <person name="Monzon S."/>
            <person name="Zaballos A."/>
            <person name="Jimenez P."/>
            <person name="Dekumyoy P."/>
            <person name="Varona S."/>
            <person name="Cuesta I."/>
            <person name="Sumanam S."/>
            <person name="Adisakwattana P."/>
            <person name="Gasser R.B."/>
            <person name="Hernandez-Gonzalez A."/>
            <person name="Young N.D."/>
            <person name="Perteguer M.J."/>
        </authorList>
    </citation>
    <scope>NUCLEOTIDE SEQUENCE [LARGE SCALE GENOMIC DNA]</scope>
    <source>
        <strain evidence="4">AL3</strain>
        <tissue evidence="4">Liver</tissue>
    </source>
</reference>
<feature type="domain" description="Schwannomin interacting protein 1 C-terminal" evidence="3">
    <location>
        <begin position="237"/>
        <end position="312"/>
    </location>
</feature>
<dbReference type="PANTHER" id="PTHR13103">
    <property type="entry name" value="SCHWANNOMIN INTERACTING PROTEIN 1"/>
    <property type="match status" value="1"/>
</dbReference>
<feature type="region of interest" description="Disordered" evidence="2">
    <location>
        <begin position="98"/>
        <end position="117"/>
    </location>
</feature>
<dbReference type="Pfam" id="PF10148">
    <property type="entry name" value="SCHIP-1_C"/>
    <property type="match status" value="1"/>
</dbReference>
<name>A0ABD6EU54_9BILA</name>
<dbReference type="InterPro" id="IPR015649">
    <property type="entry name" value="SCHIP_1_C"/>
</dbReference>
<dbReference type="EMBL" id="JBGFUD010007739">
    <property type="protein sequence ID" value="MFH4981714.1"/>
    <property type="molecule type" value="Genomic_DNA"/>
</dbReference>
<feature type="compositionally biased region" description="Acidic residues" evidence="2">
    <location>
        <begin position="284"/>
        <end position="305"/>
    </location>
</feature>
<keyword evidence="5" id="KW-1185">Reference proteome</keyword>
<keyword evidence="1" id="KW-0175">Coiled coil</keyword>
<evidence type="ECO:0000313" key="5">
    <source>
        <dbReference type="Proteomes" id="UP001608902"/>
    </source>
</evidence>
<feature type="region of interest" description="Disordered" evidence="2">
    <location>
        <begin position="284"/>
        <end position="327"/>
    </location>
</feature>
<feature type="compositionally biased region" description="Polar residues" evidence="2">
    <location>
        <begin position="98"/>
        <end position="111"/>
    </location>
</feature>
<evidence type="ECO:0000259" key="3">
    <source>
        <dbReference type="Pfam" id="PF10148"/>
    </source>
</evidence>
<dbReference type="Proteomes" id="UP001608902">
    <property type="component" value="Unassembled WGS sequence"/>
</dbReference>
<evidence type="ECO:0000256" key="1">
    <source>
        <dbReference type="ARBA" id="ARBA00023054"/>
    </source>
</evidence>
<proteinExistence type="predicted"/>
<dbReference type="PANTHER" id="PTHR13103:SF2">
    <property type="entry name" value="IQCJ-SCHIP1 READTHROUGH TRANSCRIPT PROTEIN-RELATED"/>
    <property type="match status" value="1"/>
</dbReference>
<feature type="compositionally biased region" description="Low complexity" evidence="2">
    <location>
        <begin position="49"/>
        <end position="59"/>
    </location>
</feature>
<organism evidence="4 5">
    <name type="scientific">Gnathostoma spinigerum</name>
    <dbReference type="NCBI Taxonomy" id="75299"/>
    <lineage>
        <taxon>Eukaryota</taxon>
        <taxon>Metazoa</taxon>
        <taxon>Ecdysozoa</taxon>
        <taxon>Nematoda</taxon>
        <taxon>Chromadorea</taxon>
        <taxon>Rhabditida</taxon>
        <taxon>Spirurina</taxon>
        <taxon>Gnathostomatomorpha</taxon>
        <taxon>Gnathostomatoidea</taxon>
        <taxon>Gnathostomatidae</taxon>
        <taxon>Gnathostoma</taxon>
    </lineage>
</organism>
<accession>A0ABD6EU54</accession>
<gene>
    <name evidence="4" type="ORF">AB6A40_008423</name>
</gene>
<comment type="caution">
    <text evidence="4">The sequence shown here is derived from an EMBL/GenBank/DDBJ whole genome shotgun (WGS) entry which is preliminary data.</text>
</comment>
<feature type="compositionally biased region" description="Polar residues" evidence="2">
    <location>
        <begin position="64"/>
        <end position="93"/>
    </location>
</feature>
<sequence>MWAMNSPAESTPTVDIRDKANNNTICAESLLSKLIEVPLSNSAQHSNTSSLESLESPPLDENRAISTSCSENSFEMSSTISRPNTNTNTSSDCCALSSDISPTTTVPQRVTSGLKPNGHGLQMHELQEVIDQMQSTSESTSVCDDQQQIEVSNDCSSKYDTTSYDEMFAPWQRMPSTSKSMGAFPTFDSRERVRQSIESELDKLDTCLPNLDFDKLEQQLKCAEQERQTTERKLLGEQVRRRLALQVDQLTAGPSPRVYTRPSRSNLGYRLQTAMNLQVCYMNDLDDDDDDDDEDDLFDSSEDDFYVPKSKSAPNLHGHVADGSSMKATELRQRAAPSDYCKIYL</sequence>
<dbReference type="InterPro" id="IPR039045">
    <property type="entry name" value="SCHIP_1"/>
</dbReference>
<feature type="region of interest" description="Disordered" evidence="2">
    <location>
        <begin position="42"/>
        <end position="93"/>
    </location>
</feature>